<keyword evidence="2" id="KW-1185">Reference proteome</keyword>
<name>A0ACB8B9F7_9AGAM</name>
<sequence>MTTWTIVTTGVPSTGVAQPSDQEIFTCPRSSLPPGAIVGIALAILGVMAFAVFWIFCANRRRRLNTPQREADGLPAHNSVTRTLLDDEMNGTGSEGLEKPGRVMEERFAGILDAHRMVSDPIDNKYHGVQLNDSAQRVARTSHTLLQRELSLSPPHHFQSPPSAYVPPRFKSASARRTDPPESEASAWLGEYSIVHSTSSNLRHPSDITTIDAGGLDSPSSHAQPHHALEQGSAEGILPSSSIFPTTSPMSSTFPPPPPPPAYVPSVTGERVQRRASPGPDAAAWFGGYSIAHWSGSNSHSNPHSHPSEELPVSGRVTSVSSQAHSYGTGLGSAFSSHEGSLYGRALRIRSSSHGSSNGPLLSASSHAASSQGPPNSPSRRSSSGERRRSMASVPPTSYGGKRKRRSSDVDDRIGGHRSRHGSSSGSGDERSVGSIRAFLGRLRGGRDGTSRQFDGGSGTFGQSLASTVAMEERRQRETAERLEEERVRQQYRQTARGREPVYSFILSNPDSQPPSPSIRSTNSTHMNSGLSPNESQYHPLRPWTGQHPHNSDASLPFDTWPLWLSPHELPEGSRNAEDLLDPRLRLNDAAIGQEGRSLASLRDFLDYSRPIGAIMSNRLHSVTTFGTQETRGSRSVSAQASLGDLAAGDAHVTINSLD</sequence>
<accession>A0ACB8B9F7</accession>
<gene>
    <name evidence="1" type="ORF">BV22DRAFT_700644</name>
</gene>
<protein>
    <submittedName>
        <fullName evidence="1">Uncharacterized protein</fullName>
    </submittedName>
</protein>
<reference evidence="1" key="1">
    <citation type="journal article" date="2021" name="New Phytol.">
        <title>Evolutionary innovations through gain and loss of genes in the ectomycorrhizal Boletales.</title>
        <authorList>
            <person name="Wu G."/>
            <person name="Miyauchi S."/>
            <person name="Morin E."/>
            <person name="Kuo A."/>
            <person name="Drula E."/>
            <person name="Varga T."/>
            <person name="Kohler A."/>
            <person name="Feng B."/>
            <person name="Cao Y."/>
            <person name="Lipzen A."/>
            <person name="Daum C."/>
            <person name="Hundley H."/>
            <person name="Pangilinan J."/>
            <person name="Johnson J."/>
            <person name="Barry K."/>
            <person name="LaButti K."/>
            <person name="Ng V."/>
            <person name="Ahrendt S."/>
            <person name="Min B."/>
            <person name="Choi I.G."/>
            <person name="Park H."/>
            <person name="Plett J.M."/>
            <person name="Magnuson J."/>
            <person name="Spatafora J.W."/>
            <person name="Nagy L.G."/>
            <person name="Henrissat B."/>
            <person name="Grigoriev I.V."/>
            <person name="Yang Z.L."/>
            <person name="Xu J."/>
            <person name="Martin F.M."/>
        </authorList>
    </citation>
    <scope>NUCLEOTIDE SEQUENCE</scope>
    <source>
        <strain evidence="1">KUC20120723A-06</strain>
    </source>
</reference>
<organism evidence="1 2">
    <name type="scientific">Leucogyrophana mollusca</name>
    <dbReference type="NCBI Taxonomy" id="85980"/>
    <lineage>
        <taxon>Eukaryota</taxon>
        <taxon>Fungi</taxon>
        <taxon>Dikarya</taxon>
        <taxon>Basidiomycota</taxon>
        <taxon>Agaricomycotina</taxon>
        <taxon>Agaricomycetes</taxon>
        <taxon>Agaricomycetidae</taxon>
        <taxon>Boletales</taxon>
        <taxon>Boletales incertae sedis</taxon>
        <taxon>Leucogyrophana</taxon>
    </lineage>
</organism>
<dbReference type="EMBL" id="MU266509">
    <property type="protein sequence ID" value="KAH7921843.1"/>
    <property type="molecule type" value="Genomic_DNA"/>
</dbReference>
<comment type="caution">
    <text evidence="1">The sequence shown here is derived from an EMBL/GenBank/DDBJ whole genome shotgun (WGS) entry which is preliminary data.</text>
</comment>
<evidence type="ECO:0000313" key="1">
    <source>
        <dbReference type="EMBL" id="KAH7921843.1"/>
    </source>
</evidence>
<dbReference type="Proteomes" id="UP000790709">
    <property type="component" value="Unassembled WGS sequence"/>
</dbReference>
<proteinExistence type="predicted"/>
<evidence type="ECO:0000313" key="2">
    <source>
        <dbReference type="Proteomes" id="UP000790709"/>
    </source>
</evidence>